<dbReference type="GO" id="GO:0005634">
    <property type="term" value="C:nucleus"/>
    <property type="evidence" value="ECO:0007669"/>
    <property type="project" value="UniProtKB-SubCell"/>
</dbReference>
<evidence type="ECO:0000256" key="5">
    <source>
        <dbReference type="SAM" id="MobiDB-lite"/>
    </source>
</evidence>
<dbReference type="Pfam" id="PF12767">
    <property type="entry name" value="SAGA-Tad1"/>
    <property type="match status" value="1"/>
</dbReference>
<dbReference type="InterPro" id="IPR024738">
    <property type="entry name" value="Hfi1/Tada1"/>
</dbReference>
<dbReference type="OrthoDB" id="10264870at2759"/>
<dbReference type="Proteomes" id="UP000799429">
    <property type="component" value="Unassembled WGS sequence"/>
</dbReference>
<protein>
    <recommendedName>
        <fullName evidence="8">Transcriptional co-activator</fullName>
    </recommendedName>
</protein>
<reference evidence="6" key="1">
    <citation type="journal article" date="2020" name="Stud. Mycol.">
        <title>101 Dothideomycetes genomes: a test case for predicting lifestyles and emergence of pathogens.</title>
        <authorList>
            <person name="Haridas S."/>
            <person name="Albert R."/>
            <person name="Binder M."/>
            <person name="Bloem J."/>
            <person name="Labutti K."/>
            <person name="Salamov A."/>
            <person name="Andreopoulos B."/>
            <person name="Baker S."/>
            <person name="Barry K."/>
            <person name="Bills G."/>
            <person name="Bluhm B."/>
            <person name="Cannon C."/>
            <person name="Castanera R."/>
            <person name="Culley D."/>
            <person name="Daum C."/>
            <person name="Ezra D."/>
            <person name="Gonzalez J."/>
            <person name="Henrissat B."/>
            <person name="Kuo A."/>
            <person name="Liang C."/>
            <person name="Lipzen A."/>
            <person name="Lutzoni F."/>
            <person name="Magnuson J."/>
            <person name="Mondo S."/>
            <person name="Nolan M."/>
            <person name="Ohm R."/>
            <person name="Pangilinan J."/>
            <person name="Park H.-J."/>
            <person name="Ramirez L."/>
            <person name="Alfaro M."/>
            <person name="Sun H."/>
            <person name="Tritt A."/>
            <person name="Yoshinaga Y."/>
            <person name="Zwiers L.-H."/>
            <person name="Turgeon B."/>
            <person name="Goodwin S."/>
            <person name="Spatafora J."/>
            <person name="Crous P."/>
            <person name="Grigoriev I."/>
        </authorList>
    </citation>
    <scope>NUCLEOTIDE SEQUENCE</scope>
    <source>
        <strain evidence="6">CBS 101060</strain>
    </source>
</reference>
<dbReference type="GO" id="GO:0006357">
    <property type="term" value="P:regulation of transcription by RNA polymerase II"/>
    <property type="evidence" value="ECO:0007669"/>
    <property type="project" value="TreeGrafter"/>
</dbReference>
<dbReference type="PANTHER" id="PTHR21277:SF5">
    <property type="entry name" value="TRANSCRIPTIONAL ADAPTER 1"/>
    <property type="match status" value="1"/>
</dbReference>
<evidence type="ECO:0000313" key="7">
    <source>
        <dbReference type="Proteomes" id="UP000799429"/>
    </source>
</evidence>
<evidence type="ECO:0008006" key="8">
    <source>
        <dbReference type="Google" id="ProtNLM"/>
    </source>
</evidence>
<dbReference type="AlphaFoldDB" id="A0A9P4VN01"/>
<feature type="region of interest" description="Disordered" evidence="5">
    <location>
        <begin position="1"/>
        <end position="39"/>
    </location>
</feature>
<comment type="subcellular location">
    <subcellularLocation>
        <location evidence="1">Nucleus</location>
    </subcellularLocation>
</comment>
<evidence type="ECO:0000256" key="4">
    <source>
        <dbReference type="ARBA" id="ARBA00023242"/>
    </source>
</evidence>
<dbReference type="PANTHER" id="PTHR21277">
    <property type="entry name" value="TRANSCRIPTIONAL ADAPTER 1"/>
    <property type="match status" value="1"/>
</dbReference>
<accession>A0A9P4VN01</accession>
<evidence type="ECO:0000313" key="6">
    <source>
        <dbReference type="EMBL" id="KAF2835167.1"/>
    </source>
</evidence>
<organism evidence="6 7">
    <name type="scientific">Patellaria atrata CBS 101060</name>
    <dbReference type="NCBI Taxonomy" id="1346257"/>
    <lineage>
        <taxon>Eukaryota</taxon>
        <taxon>Fungi</taxon>
        <taxon>Dikarya</taxon>
        <taxon>Ascomycota</taxon>
        <taxon>Pezizomycotina</taxon>
        <taxon>Dothideomycetes</taxon>
        <taxon>Dothideomycetes incertae sedis</taxon>
        <taxon>Patellariales</taxon>
        <taxon>Patellariaceae</taxon>
        <taxon>Patellaria</taxon>
    </lineage>
</organism>
<gene>
    <name evidence="6" type="ORF">M501DRAFT_999469</name>
</gene>
<evidence type="ECO:0000256" key="2">
    <source>
        <dbReference type="ARBA" id="ARBA00023015"/>
    </source>
</evidence>
<proteinExistence type="predicted"/>
<evidence type="ECO:0000256" key="3">
    <source>
        <dbReference type="ARBA" id="ARBA00023163"/>
    </source>
</evidence>
<evidence type="ECO:0000256" key="1">
    <source>
        <dbReference type="ARBA" id="ARBA00004123"/>
    </source>
</evidence>
<keyword evidence="4" id="KW-0539">Nucleus</keyword>
<sequence length="437" mass="48730">MASMNPRDAMNNPTSTPTLASRTLSTPNGTSSKPAKPSTVVERINVEPLYTELKRLVGDNWGTYKDTISLFVQGHLNQEELSRKIDHFICIDPNRIHLHNQLICAIFGNASRDPPDPGVANWVSANDKPTTVAKQVAGDAAEQRLKAEIMQLPARDRHRLKSIQDIPADHLFRVEHEYHTSRQVAPPDLVPASAGGFNKTNWDLEIRKRYAQPLFSETAEFPDPDTLAARMTPICYEEGVTNGPGPNCADFINVATETFIKEVLTHLFSHVRVNGPNLNYIKTARYRKQLEREERLAMKGELQRNPAGLLPVEQEAQMRHKPLDLGDLRLAIQLGDPYLSQVAVAAERITTGTWAQWWEDEEERGVGGWQAPTGGLKKINGVSNGVLPFGRRSINGVNGTQVDKEKAREEDGDWGWTGGAKADRERLNGVLDEVLRF</sequence>
<dbReference type="EMBL" id="MU006111">
    <property type="protein sequence ID" value="KAF2835167.1"/>
    <property type="molecule type" value="Genomic_DNA"/>
</dbReference>
<name>A0A9P4VN01_9PEZI</name>
<comment type="caution">
    <text evidence="6">The sequence shown here is derived from an EMBL/GenBank/DDBJ whole genome shotgun (WGS) entry which is preliminary data.</text>
</comment>
<dbReference type="GO" id="GO:0003713">
    <property type="term" value="F:transcription coactivator activity"/>
    <property type="evidence" value="ECO:0007669"/>
    <property type="project" value="TreeGrafter"/>
</dbReference>
<keyword evidence="2" id="KW-0805">Transcription regulation</keyword>
<keyword evidence="7" id="KW-1185">Reference proteome</keyword>
<dbReference type="GO" id="GO:0000124">
    <property type="term" value="C:SAGA complex"/>
    <property type="evidence" value="ECO:0007669"/>
    <property type="project" value="UniProtKB-ARBA"/>
</dbReference>
<keyword evidence="3" id="KW-0804">Transcription</keyword>
<feature type="compositionally biased region" description="Polar residues" evidence="5">
    <location>
        <begin position="11"/>
        <end position="33"/>
    </location>
</feature>